<dbReference type="InterPro" id="IPR025940">
    <property type="entry name" value="SpoIISA_toxin"/>
</dbReference>
<evidence type="ECO:0000256" key="1">
    <source>
        <dbReference type="SAM" id="Phobius"/>
    </source>
</evidence>
<dbReference type="Pfam" id="PF14171">
    <property type="entry name" value="SpoIISA_toxin"/>
    <property type="match status" value="1"/>
</dbReference>
<comment type="caution">
    <text evidence="2">The sequence shown here is derived from an EMBL/GenBank/DDBJ whole genome shotgun (WGS) entry which is preliminary data.</text>
</comment>
<keyword evidence="1" id="KW-1133">Transmembrane helix</keyword>
<protein>
    <submittedName>
        <fullName evidence="2">Type II toxin-antitoxin system SpoIISA family toxin</fullName>
    </submittedName>
</protein>
<feature type="transmembrane region" description="Helical" evidence="1">
    <location>
        <begin position="63"/>
        <end position="81"/>
    </location>
</feature>
<evidence type="ECO:0000313" key="3">
    <source>
        <dbReference type="Proteomes" id="UP001389717"/>
    </source>
</evidence>
<dbReference type="RefSeq" id="WP_341980062.1">
    <property type="nucleotide sequence ID" value="NZ_JBBYAF010000003.1"/>
</dbReference>
<gene>
    <name evidence="2" type="ORF">AAEO50_02510</name>
</gene>
<accession>A0ABU9K5Z5</accession>
<evidence type="ECO:0000313" key="2">
    <source>
        <dbReference type="EMBL" id="MEL3971138.1"/>
    </source>
</evidence>
<organism evidence="2 3">
    <name type="scientific">Rossellomorea oryzaecorticis</name>
    <dbReference type="NCBI Taxonomy" id="1396505"/>
    <lineage>
        <taxon>Bacteria</taxon>
        <taxon>Bacillati</taxon>
        <taxon>Bacillota</taxon>
        <taxon>Bacilli</taxon>
        <taxon>Bacillales</taxon>
        <taxon>Bacillaceae</taxon>
        <taxon>Rossellomorea</taxon>
    </lineage>
</organism>
<keyword evidence="3" id="KW-1185">Reference proteome</keyword>
<dbReference type="Proteomes" id="UP001389717">
    <property type="component" value="Unassembled WGS sequence"/>
</dbReference>
<feature type="transmembrane region" description="Helical" evidence="1">
    <location>
        <begin position="38"/>
        <end position="57"/>
    </location>
</feature>
<keyword evidence="1" id="KW-0472">Membrane</keyword>
<keyword evidence="1" id="KW-0812">Transmembrane</keyword>
<sequence>MAFKLYIVVLLVFSVANLVFFIFQPLKYHLSLRTLRKILYTLFIGAISIGLLMDELHLSNWEFILTLTAIVIFMDLAVLLTPSIMKIWSAEFQYTDYVEDIIKTNDKIHKAMVYRVEAMSEMIQKNNELLPPSRSYTEQELKNYLDLYAEKFGFKVQIHRIRDIEFSADDVDPAVIGGLAADEIQMLVEAYRLTEGIRMTVEQIKTINNFDLNSEEEDVDSLAQSAVVSLVEDESMLVPVFMNTDQFIIVLKKEMGDVLEVDAIHITNLIYLFYSL</sequence>
<dbReference type="EMBL" id="JBBYAF010000003">
    <property type="protein sequence ID" value="MEL3971138.1"/>
    <property type="molecule type" value="Genomic_DNA"/>
</dbReference>
<reference evidence="2 3" key="1">
    <citation type="submission" date="2024-04" db="EMBL/GenBank/DDBJ databases">
        <title>Bacillus oryzaecorticis sp. nov., a moderately halophilic bacterium isolated from rice husks.</title>
        <authorList>
            <person name="Zhu H.-S."/>
        </authorList>
    </citation>
    <scope>NUCLEOTIDE SEQUENCE [LARGE SCALE GENOMIC DNA]</scope>
    <source>
        <strain evidence="2 3">ZC255</strain>
    </source>
</reference>
<feature type="transmembrane region" description="Helical" evidence="1">
    <location>
        <begin position="6"/>
        <end position="26"/>
    </location>
</feature>
<proteinExistence type="predicted"/>
<name>A0ABU9K5Z5_9BACI</name>